<proteinExistence type="predicted"/>
<accession>A0A8H5ZKE3</accession>
<evidence type="ECO:0000313" key="2">
    <source>
        <dbReference type="Proteomes" id="UP000624244"/>
    </source>
</evidence>
<dbReference type="EMBL" id="WNKQ01000004">
    <property type="protein sequence ID" value="KAF5851861.1"/>
    <property type="molecule type" value="Genomic_DNA"/>
</dbReference>
<dbReference type="AlphaFoldDB" id="A0A8H5ZKE3"/>
<evidence type="ECO:0000313" key="1">
    <source>
        <dbReference type="EMBL" id="KAF5851861.1"/>
    </source>
</evidence>
<protein>
    <submittedName>
        <fullName evidence="1">Uncharacterized protein</fullName>
    </submittedName>
</protein>
<dbReference type="Proteomes" id="UP000624244">
    <property type="component" value="Unassembled WGS sequence"/>
</dbReference>
<sequence length="78" mass="8981">MSYEWKKYCGRAFSGPDTKRYGMSRPSFVTRTSPGYRLVVAALIRYSRDAQGVVGIQCERATKMLEAKRRDEADELIR</sequence>
<reference evidence="1" key="1">
    <citation type="submission" date="2019-11" db="EMBL/GenBank/DDBJ databases">
        <title>Bipolaris sorokiniana Genome sequencing.</title>
        <authorList>
            <person name="Wang H."/>
        </authorList>
    </citation>
    <scope>NUCLEOTIDE SEQUENCE</scope>
</reference>
<organism evidence="1 2">
    <name type="scientific">Cochliobolus sativus</name>
    <name type="common">Common root rot and spot blotch fungus</name>
    <name type="synonym">Bipolaris sorokiniana</name>
    <dbReference type="NCBI Taxonomy" id="45130"/>
    <lineage>
        <taxon>Eukaryota</taxon>
        <taxon>Fungi</taxon>
        <taxon>Dikarya</taxon>
        <taxon>Ascomycota</taxon>
        <taxon>Pezizomycotina</taxon>
        <taxon>Dothideomycetes</taxon>
        <taxon>Pleosporomycetidae</taxon>
        <taxon>Pleosporales</taxon>
        <taxon>Pleosporineae</taxon>
        <taxon>Pleosporaceae</taxon>
        <taxon>Bipolaris</taxon>
    </lineage>
</organism>
<comment type="caution">
    <text evidence="1">The sequence shown here is derived from an EMBL/GenBank/DDBJ whole genome shotgun (WGS) entry which is preliminary data.</text>
</comment>
<name>A0A8H5ZKE3_COCSA</name>
<gene>
    <name evidence="1" type="ORF">GGP41_000579</name>
</gene>